<name>A0A6A5X6V1_9PLEO</name>
<protein>
    <submittedName>
        <fullName evidence="2">Heterokaryon incompatibility</fullName>
    </submittedName>
</protein>
<dbReference type="AlphaFoldDB" id="A0A6A5X6V1"/>
<dbReference type="InterPro" id="IPR010730">
    <property type="entry name" value="HET"/>
</dbReference>
<dbReference type="OrthoDB" id="2157530at2759"/>
<feature type="domain" description="Heterokaryon incompatibility" evidence="1">
    <location>
        <begin position="1"/>
        <end position="88"/>
    </location>
</feature>
<evidence type="ECO:0000313" key="2">
    <source>
        <dbReference type="EMBL" id="KAF2008632.1"/>
    </source>
</evidence>
<dbReference type="GeneID" id="54280414"/>
<dbReference type="RefSeq" id="XP_033376971.1">
    <property type="nucleotide sequence ID" value="XM_033523017.1"/>
</dbReference>
<dbReference type="PANTHER" id="PTHR24148">
    <property type="entry name" value="ANKYRIN REPEAT DOMAIN-CONTAINING PROTEIN 39 HOMOLOG-RELATED"/>
    <property type="match status" value="1"/>
</dbReference>
<dbReference type="Pfam" id="PF06985">
    <property type="entry name" value="HET"/>
    <property type="match status" value="1"/>
</dbReference>
<reference evidence="2" key="1">
    <citation type="journal article" date="2020" name="Stud. Mycol.">
        <title>101 Dothideomycetes genomes: a test case for predicting lifestyles and emergence of pathogens.</title>
        <authorList>
            <person name="Haridas S."/>
            <person name="Albert R."/>
            <person name="Binder M."/>
            <person name="Bloem J."/>
            <person name="Labutti K."/>
            <person name="Salamov A."/>
            <person name="Andreopoulos B."/>
            <person name="Baker S."/>
            <person name="Barry K."/>
            <person name="Bills G."/>
            <person name="Bluhm B."/>
            <person name="Cannon C."/>
            <person name="Castanera R."/>
            <person name="Culley D."/>
            <person name="Daum C."/>
            <person name="Ezra D."/>
            <person name="Gonzalez J."/>
            <person name="Henrissat B."/>
            <person name="Kuo A."/>
            <person name="Liang C."/>
            <person name="Lipzen A."/>
            <person name="Lutzoni F."/>
            <person name="Magnuson J."/>
            <person name="Mondo S."/>
            <person name="Nolan M."/>
            <person name="Ohm R."/>
            <person name="Pangilinan J."/>
            <person name="Park H.-J."/>
            <person name="Ramirez L."/>
            <person name="Alfaro M."/>
            <person name="Sun H."/>
            <person name="Tritt A."/>
            <person name="Yoshinaga Y."/>
            <person name="Zwiers L.-H."/>
            <person name="Turgeon B."/>
            <person name="Goodwin S."/>
            <person name="Spatafora J."/>
            <person name="Crous P."/>
            <person name="Grigoriev I."/>
        </authorList>
    </citation>
    <scope>NUCLEOTIDE SEQUENCE</scope>
    <source>
        <strain evidence="2">CBS 175.79</strain>
    </source>
</reference>
<proteinExistence type="predicted"/>
<dbReference type="EMBL" id="ML978082">
    <property type="protein sequence ID" value="KAF2008632.1"/>
    <property type="molecule type" value="Genomic_DNA"/>
</dbReference>
<feature type="non-terminal residue" evidence="2">
    <location>
        <position position="1"/>
    </location>
</feature>
<organism evidence="2 3">
    <name type="scientific">Aaosphaeria arxii CBS 175.79</name>
    <dbReference type="NCBI Taxonomy" id="1450172"/>
    <lineage>
        <taxon>Eukaryota</taxon>
        <taxon>Fungi</taxon>
        <taxon>Dikarya</taxon>
        <taxon>Ascomycota</taxon>
        <taxon>Pezizomycotina</taxon>
        <taxon>Dothideomycetes</taxon>
        <taxon>Pleosporomycetidae</taxon>
        <taxon>Pleosporales</taxon>
        <taxon>Pleosporales incertae sedis</taxon>
        <taxon>Aaosphaeria</taxon>
    </lineage>
</organism>
<evidence type="ECO:0000259" key="1">
    <source>
        <dbReference type="Pfam" id="PF06985"/>
    </source>
</evidence>
<dbReference type="InterPro" id="IPR052895">
    <property type="entry name" value="HetReg/Transcr_Mod"/>
</dbReference>
<keyword evidence="3" id="KW-1185">Reference proteome</keyword>
<dbReference type="PANTHER" id="PTHR24148:SF64">
    <property type="entry name" value="HETEROKARYON INCOMPATIBILITY DOMAIN-CONTAINING PROTEIN"/>
    <property type="match status" value="1"/>
</dbReference>
<evidence type="ECO:0000313" key="3">
    <source>
        <dbReference type="Proteomes" id="UP000799778"/>
    </source>
</evidence>
<accession>A0A6A5X6V1</accession>
<gene>
    <name evidence="2" type="ORF">BU24DRAFT_329432</name>
</gene>
<feature type="non-terminal residue" evidence="2">
    <location>
        <position position="94"/>
    </location>
</feature>
<dbReference type="Proteomes" id="UP000799778">
    <property type="component" value="Unassembled WGS sequence"/>
</dbReference>
<sequence>YDALSYCWGGSTATCHLQCNGKDLRIMQNLQQALLNLRRSDSTLRWLWVDAICINQADDDEKAMQIPNMMYIYQQASHVIAWLGTDVHHLRVLQ</sequence>